<keyword evidence="1" id="KW-1133">Transmembrane helix</keyword>
<proteinExistence type="predicted"/>
<gene>
    <name evidence="2" type="ORF">MNB_SV-15-92</name>
</gene>
<evidence type="ECO:0000256" key="1">
    <source>
        <dbReference type="SAM" id="Phobius"/>
    </source>
</evidence>
<reference evidence="2" key="1">
    <citation type="submission" date="2016-10" db="EMBL/GenBank/DDBJ databases">
        <authorList>
            <person name="de Groot N.N."/>
        </authorList>
    </citation>
    <scope>NUCLEOTIDE SEQUENCE</scope>
</reference>
<organism evidence="2">
    <name type="scientific">hydrothermal vent metagenome</name>
    <dbReference type="NCBI Taxonomy" id="652676"/>
    <lineage>
        <taxon>unclassified sequences</taxon>
        <taxon>metagenomes</taxon>
        <taxon>ecological metagenomes</taxon>
    </lineage>
</organism>
<keyword evidence="1" id="KW-0472">Membrane</keyword>
<dbReference type="EMBL" id="FRYL01000012">
    <property type="protein sequence ID" value="SHO80573.1"/>
    <property type="molecule type" value="Genomic_DNA"/>
</dbReference>
<evidence type="ECO:0000313" key="2">
    <source>
        <dbReference type="EMBL" id="SHO80573.1"/>
    </source>
</evidence>
<protein>
    <submittedName>
        <fullName evidence="2">Uncharacterized protein</fullName>
    </submittedName>
</protein>
<feature type="transmembrane region" description="Helical" evidence="1">
    <location>
        <begin position="147"/>
        <end position="166"/>
    </location>
</feature>
<keyword evidence="1" id="KW-0812">Transmembrane</keyword>
<accession>A0A1W1EI78</accession>
<feature type="transmembrane region" description="Helical" evidence="1">
    <location>
        <begin position="124"/>
        <end position="141"/>
    </location>
</feature>
<feature type="transmembrane region" description="Helical" evidence="1">
    <location>
        <begin position="31"/>
        <end position="48"/>
    </location>
</feature>
<dbReference type="AlphaFoldDB" id="A0A1W1EI78"/>
<name>A0A1W1EI78_9ZZZZ</name>
<sequence>MKQILILLASGFMFAISIALLIDINYLYSVSIAYISSSIVLLASMKSYRAVVEKAIKNEAIPDDSRDVIDEVEDPYHLFDDNEINNERGEEDLVEVVKEERARLKGARGFVESIKDAKSSLAPYRLLGYTLMIVGFVYLSRNGDLEIIPYIISLSLPILIVIFGLVSSQKD</sequence>